<keyword evidence="3" id="KW-1185">Reference proteome</keyword>
<reference evidence="2 3" key="1">
    <citation type="submission" date="2020-07" db="EMBL/GenBank/DDBJ databases">
        <title>Complete genome sequence of Burkholderia gladioli phage Maja.</title>
        <authorList>
            <person name="Yu Z."/>
            <person name="Yao G.W."/>
            <person name="Guadalupe Vizoso-Pinto M."/>
            <person name="Sun L."/>
            <person name="Le T."/>
            <person name="Gonzalez C."/>
            <person name="Young R."/>
            <person name="Liu M."/>
        </authorList>
    </citation>
    <scope>NUCLEOTIDE SEQUENCE [LARGE SCALE GENOMIC DNA]</scope>
</reference>
<evidence type="ECO:0000313" key="3">
    <source>
        <dbReference type="Proteomes" id="UP000593952"/>
    </source>
</evidence>
<sequence length="335" mass="37097">MSEVKNTTTIKQKIASGEVKRFDGLKVRIEDLHIEEDFNLRTPFEELEGEALEEALAADEALYEHIKSGGHIPALEIRPRAEGGVYIVEGHRRRRILMRIDAESDMLRDGKPEEGGDPRGNLWVKVEQFVGDDADRKARVITSQDNMKLHAVEIANGYYALSKLGWTNERIAKLRKMSPQHVAQYLIVAGADTYVKSAIRNNKIAFTEAVKIVRKHGDGAAQFIKDKLNGTAKKLTAATIGSKNLPKKIVDEVEASTLFVIDNLTDTARETIAKAALDPKQFADDIVEIRAGDLAELLKAANVIKEERAKQAEKRAEAAKEAKGNAEDSTESNES</sequence>
<feature type="region of interest" description="Disordered" evidence="1">
    <location>
        <begin position="309"/>
        <end position="335"/>
    </location>
</feature>
<dbReference type="Gene3D" id="1.10.10.2830">
    <property type="match status" value="1"/>
</dbReference>
<dbReference type="EMBL" id="MT708549">
    <property type="protein sequence ID" value="QOV06324.1"/>
    <property type="molecule type" value="Genomic_DNA"/>
</dbReference>
<dbReference type="SUPFAM" id="SSF109709">
    <property type="entry name" value="KorB DNA-binding domain-like"/>
    <property type="match status" value="1"/>
</dbReference>
<dbReference type="Proteomes" id="UP000593952">
    <property type="component" value="Segment"/>
</dbReference>
<organism evidence="2 3">
    <name type="scientific">Burkholderia phage Maja</name>
    <dbReference type="NCBI Taxonomy" id="2767571"/>
    <lineage>
        <taxon>Viruses</taxon>
        <taxon>Duplodnaviria</taxon>
        <taxon>Heunggongvirae</taxon>
        <taxon>Uroviricota</taxon>
        <taxon>Caudoviricetes</taxon>
        <taxon>Lindbergviridae</taxon>
        <taxon>Gladiolivirus</taxon>
        <taxon>Gladiolivirus maja</taxon>
    </lineage>
</organism>
<feature type="compositionally biased region" description="Basic and acidic residues" evidence="1">
    <location>
        <begin position="309"/>
        <end position="326"/>
    </location>
</feature>
<evidence type="ECO:0000256" key="1">
    <source>
        <dbReference type="SAM" id="MobiDB-lite"/>
    </source>
</evidence>
<accession>A0A7S6R7B4</accession>
<gene>
    <name evidence="2" type="ORF">CPT_Maja_104</name>
</gene>
<protein>
    <submittedName>
        <fullName evidence="2">ParB N-terminal domain-containing protein</fullName>
    </submittedName>
</protein>
<proteinExistence type="predicted"/>
<evidence type="ECO:0000313" key="2">
    <source>
        <dbReference type="EMBL" id="QOV06324.1"/>
    </source>
</evidence>
<name>A0A7S6R7B4_9CAUD</name>